<dbReference type="Proteomes" id="UP000326570">
    <property type="component" value="Unassembled WGS sequence"/>
</dbReference>
<feature type="transmembrane region" description="Helical" evidence="1">
    <location>
        <begin position="12"/>
        <end position="34"/>
    </location>
</feature>
<dbReference type="RefSeq" id="WP_150901652.1">
    <property type="nucleotide sequence ID" value="NZ_VTWT01000001.1"/>
</dbReference>
<dbReference type="Pfam" id="PF13858">
    <property type="entry name" value="DUF4199"/>
    <property type="match status" value="1"/>
</dbReference>
<gene>
    <name evidence="2" type="ORF">F0P94_00020</name>
</gene>
<sequence length="174" mass="19359">MNEQRTISWWSVGLKYGLITGLVGSVLAMINFITGNFDNIWLMFVIGLAIYILAIVLAHREYKANNAGYMTYGEGLMIGTLTVFIAGVIGGLFSYVYIEFVDPGILNKMVEVQIRMMENFGLPEDKLDEAIQKVERDTTAANQLKSGLINGIFSGLVLSLIVSAFTKKRMPEFE</sequence>
<evidence type="ECO:0000256" key="1">
    <source>
        <dbReference type="SAM" id="Phobius"/>
    </source>
</evidence>
<name>A0A5N1J5Q0_9BACT</name>
<keyword evidence="1" id="KW-1133">Transmembrane helix</keyword>
<keyword evidence="1" id="KW-0472">Membrane</keyword>
<accession>A0A5N1J5Q0</accession>
<reference evidence="2 3" key="1">
    <citation type="submission" date="2019-09" db="EMBL/GenBank/DDBJ databases">
        <title>Genome sequence of Adhaeribacter sp. M2.</title>
        <authorList>
            <person name="Srinivasan S."/>
        </authorList>
    </citation>
    <scope>NUCLEOTIDE SEQUENCE [LARGE SCALE GENOMIC DNA]</scope>
    <source>
        <strain evidence="2 3">M2</strain>
    </source>
</reference>
<feature type="transmembrane region" description="Helical" evidence="1">
    <location>
        <begin position="78"/>
        <end position="98"/>
    </location>
</feature>
<protein>
    <submittedName>
        <fullName evidence="2">DUF4199 domain-containing protein</fullName>
    </submittedName>
</protein>
<feature type="transmembrane region" description="Helical" evidence="1">
    <location>
        <begin position="40"/>
        <end position="58"/>
    </location>
</feature>
<organism evidence="2 3">
    <name type="scientific">Adhaeribacter soli</name>
    <dbReference type="NCBI Taxonomy" id="2607655"/>
    <lineage>
        <taxon>Bacteria</taxon>
        <taxon>Pseudomonadati</taxon>
        <taxon>Bacteroidota</taxon>
        <taxon>Cytophagia</taxon>
        <taxon>Cytophagales</taxon>
        <taxon>Hymenobacteraceae</taxon>
        <taxon>Adhaeribacter</taxon>
    </lineage>
</organism>
<keyword evidence="1" id="KW-0812">Transmembrane</keyword>
<evidence type="ECO:0000313" key="3">
    <source>
        <dbReference type="Proteomes" id="UP000326570"/>
    </source>
</evidence>
<proteinExistence type="predicted"/>
<keyword evidence="3" id="KW-1185">Reference proteome</keyword>
<comment type="caution">
    <text evidence="2">The sequence shown here is derived from an EMBL/GenBank/DDBJ whole genome shotgun (WGS) entry which is preliminary data.</text>
</comment>
<dbReference type="InterPro" id="IPR025250">
    <property type="entry name" value="DUF4199"/>
</dbReference>
<feature type="transmembrane region" description="Helical" evidence="1">
    <location>
        <begin position="147"/>
        <end position="166"/>
    </location>
</feature>
<dbReference type="EMBL" id="VTWT01000001">
    <property type="protein sequence ID" value="KAA9345513.1"/>
    <property type="molecule type" value="Genomic_DNA"/>
</dbReference>
<evidence type="ECO:0000313" key="2">
    <source>
        <dbReference type="EMBL" id="KAA9345513.1"/>
    </source>
</evidence>
<dbReference type="AlphaFoldDB" id="A0A5N1J5Q0"/>